<dbReference type="InterPro" id="IPR000182">
    <property type="entry name" value="GNAT_dom"/>
</dbReference>
<gene>
    <name evidence="2" type="ORF">X474_14505</name>
</gene>
<dbReference type="InParanoid" id="A0A0D2HSD9"/>
<dbReference type="AlphaFoldDB" id="A0A0D2HSD9"/>
<proteinExistence type="predicted"/>
<accession>A0A0D2HSD9</accession>
<name>A0A0D2HSD9_9BACT</name>
<dbReference type="Pfam" id="PF13673">
    <property type="entry name" value="Acetyltransf_10"/>
    <property type="match status" value="1"/>
</dbReference>
<keyword evidence="3" id="KW-1185">Reference proteome</keyword>
<dbReference type="SUPFAM" id="SSF55729">
    <property type="entry name" value="Acyl-CoA N-acyltransferases (Nat)"/>
    <property type="match status" value="1"/>
</dbReference>
<dbReference type="Proteomes" id="UP000032233">
    <property type="component" value="Unassembled WGS sequence"/>
</dbReference>
<evidence type="ECO:0000313" key="3">
    <source>
        <dbReference type="Proteomes" id="UP000032233"/>
    </source>
</evidence>
<dbReference type="STRING" id="1429043.X474_14505"/>
<dbReference type="GO" id="GO:0016747">
    <property type="term" value="F:acyltransferase activity, transferring groups other than amino-acyl groups"/>
    <property type="evidence" value="ECO:0007669"/>
    <property type="project" value="InterPro"/>
</dbReference>
<dbReference type="OrthoDB" id="5393364at2"/>
<dbReference type="EMBL" id="AZAC01000016">
    <property type="protein sequence ID" value="KIX13438.1"/>
    <property type="molecule type" value="Genomic_DNA"/>
</dbReference>
<dbReference type="CDD" id="cd04301">
    <property type="entry name" value="NAT_SF"/>
    <property type="match status" value="1"/>
</dbReference>
<dbReference type="PROSITE" id="PS51186">
    <property type="entry name" value="GNAT"/>
    <property type="match status" value="1"/>
</dbReference>
<dbReference type="RefSeq" id="WP_044349471.1">
    <property type="nucleotide sequence ID" value="NZ_AZAC01000016.1"/>
</dbReference>
<sequence>MTPDELKKANIDNLTDLWKIMGARSQKITPDCSLYSSQGWPYRSWFDWDCDPNSLEGIESLLQSISPGHMVPVWDETGADSGKFEKSLMLNGFKARLEQTAMTLKLHKIHEPGSGGLDVDMIHSPKDIKAWTRIASEAFGYEIDVEVITSVSADINIKLLLCRYSGVPAATALLYKTSHIIGVHQVGVAKAFQRKGIALNLMNYVISLSDNWNGRYITLQASAAGKGLYSGLGFKPQFMIRSYRRN</sequence>
<dbReference type="Gene3D" id="3.40.630.30">
    <property type="match status" value="1"/>
</dbReference>
<feature type="domain" description="N-acetyltransferase" evidence="1">
    <location>
        <begin position="117"/>
        <end position="246"/>
    </location>
</feature>
<evidence type="ECO:0000259" key="1">
    <source>
        <dbReference type="PROSITE" id="PS51186"/>
    </source>
</evidence>
<reference evidence="2 3" key="1">
    <citation type="submission" date="2013-11" db="EMBL/GenBank/DDBJ databases">
        <title>Metagenomic analysis of a methanogenic consortium involved in long chain n-alkane degradation.</title>
        <authorList>
            <person name="Davidova I.A."/>
            <person name="Callaghan A.V."/>
            <person name="Wawrik B."/>
            <person name="Pruitt S."/>
            <person name="Marks C."/>
            <person name="Duncan K.E."/>
            <person name="Suflita J.M."/>
        </authorList>
    </citation>
    <scope>NUCLEOTIDE SEQUENCE [LARGE SCALE GENOMIC DNA]</scope>
    <source>
        <strain evidence="2 3">SPR</strain>
    </source>
</reference>
<evidence type="ECO:0000313" key="2">
    <source>
        <dbReference type="EMBL" id="KIX13438.1"/>
    </source>
</evidence>
<protein>
    <recommendedName>
        <fullName evidence="1">N-acetyltransferase domain-containing protein</fullName>
    </recommendedName>
</protein>
<organism evidence="2 3">
    <name type="scientific">Dethiosulfatarculus sandiegensis</name>
    <dbReference type="NCBI Taxonomy" id="1429043"/>
    <lineage>
        <taxon>Bacteria</taxon>
        <taxon>Pseudomonadati</taxon>
        <taxon>Thermodesulfobacteriota</taxon>
        <taxon>Desulfarculia</taxon>
        <taxon>Desulfarculales</taxon>
        <taxon>Desulfarculaceae</taxon>
        <taxon>Dethiosulfatarculus</taxon>
    </lineage>
</organism>
<comment type="caution">
    <text evidence="2">The sequence shown here is derived from an EMBL/GenBank/DDBJ whole genome shotgun (WGS) entry which is preliminary data.</text>
</comment>
<dbReference type="InterPro" id="IPR016181">
    <property type="entry name" value="Acyl_CoA_acyltransferase"/>
</dbReference>